<dbReference type="EMBL" id="CAJOBC010000499">
    <property type="protein sequence ID" value="CAF3593699.1"/>
    <property type="molecule type" value="Genomic_DNA"/>
</dbReference>
<name>A0A813T6H1_9BILA</name>
<evidence type="ECO:0000313" key="5">
    <source>
        <dbReference type="Proteomes" id="UP000663829"/>
    </source>
</evidence>
<dbReference type="EMBL" id="CAJNOQ010000499">
    <property type="protein sequence ID" value="CAF0808196.1"/>
    <property type="molecule type" value="Genomic_DNA"/>
</dbReference>
<dbReference type="AlphaFoldDB" id="A0A813T6H1"/>
<evidence type="ECO:0000313" key="3">
    <source>
        <dbReference type="EMBL" id="CAF3494564.1"/>
    </source>
</evidence>
<reference evidence="2" key="1">
    <citation type="submission" date="2021-02" db="EMBL/GenBank/DDBJ databases">
        <authorList>
            <person name="Nowell W R."/>
        </authorList>
    </citation>
    <scope>NUCLEOTIDE SEQUENCE</scope>
</reference>
<proteinExistence type="predicted"/>
<evidence type="ECO:0000313" key="4">
    <source>
        <dbReference type="EMBL" id="CAF3593699.1"/>
    </source>
</evidence>
<sequence length="107" mass="12634">MSSCWVCASCKHVRHAHQLKRTPRLHDYIAMTFVLKWRLILKFSNQKICLQQKLIRTISNAKLHEVGIFSTLKPTENYETGQVIKTMFNSNADYQSEIVRIFFLIFE</sequence>
<dbReference type="OrthoDB" id="10053413at2759"/>
<dbReference type="Proteomes" id="UP000663829">
    <property type="component" value="Unassembled WGS sequence"/>
</dbReference>
<dbReference type="Proteomes" id="UP000681722">
    <property type="component" value="Unassembled WGS sequence"/>
</dbReference>
<dbReference type="Proteomes" id="UP000677228">
    <property type="component" value="Unassembled WGS sequence"/>
</dbReference>
<evidence type="ECO:0000313" key="2">
    <source>
        <dbReference type="EMBL" id="CAF0808196.1"/>
    </source>
</evidence>
<keyword evidence="5" id="KW-1185">Reference proteome</keyword>
<accession>A0A813T6H1</accession>
<dbReference type="Proteomes" id="UP000682733">
    <property type="component" value="Unassembled WGS sequence"/>
</dbReference>
<dbReference type="EMBL" id="CAJOBA010000014">
    <property type="protein sequence ID" value="CAF3494564.1"/>
    <property type="molecule type" value="Genomic_DNA"/>
</dbReference>
<gene>
    <name evidence="2" type="ORF">GPM918_LOCUS3888</name>
    <name evidence="1" type="ORF">OVA965_LOCUS165</name>
    <name evidence="4" type="ORF">SRO942_LOCUS3888</name>
    <name evidence="3" type="ORF">TMI583_LOCUS165</name>
</gene>
<evidence type="ECO:0000313" key="1">
    <source>
        <dbReference type="EMBL" id="CAF0722627.1"/>
    </source>
</evidence>
<protein>
    <submittedName>
        <fullName evidence="2">Uncharacterized protein</fullName>
    </submittedName>
</protein>
<dbReference type="EMBL" id="CAJNOK010000014">
    <property type="protein sequence ID" value="CAF0722627.1"/>
    <property type="molecule type" value="Genomic_DNA"/>
</dbReference>
<comment type="caution">
    <text evidence="2">The sequence shown here is derived from an EMBL/GenBank/DDBJ whole genome shotgun (WGS) entry which is preliminary data.</text>
</comment>
<organism evidence="2 5">
    <name type="scientific">Didymodactylos carnosus</name>
    <dbReference type="NCBI Taxonomy" id="1234261"/>
    <lineage>
        <taxon>Eukaryota</taxon>
        <taxon>Metazoa</taxon>
        <taxon>Spiralia</taxon>
        <taxon>Gnathifera</taxon>
        <taxon>Rotifera</taxon>
        <taxon>Eurotatoria</taxon>
        <taxon>Bdelloidea</taxon>
        <taxon>Philodinida</taxon>
        <taxon>Philodinidae</taxon>
        <taxon>Didymodactylos</taxon>
    </lineage>
</organism>